<dbReference type="InterPro" id="IPR019734">
    <property type="entry name" value="TPR_rpt"/>
</dbReference>
<dbReference type="InterPro" id="IPR011990">
    <property type="entry name" value="TPR-like_helical_dom_sf"/>
</dbReference>
<dbReference type="EMBL" id="BAAAZO010000010">
    <property type="protein sequence ID" value="GAA3627386.1"/>
    <property type="molecule type" value="Genomic_DNA"/>
</dbReference>
<gene>
    <name evidence="3" type="ORF">GCM10022223_50840</name>
</gene>
<evidence type="ECO:0000313" key="4">
    <source>
        <dbReference type="Proteomes" id="UP001501074"/>
    </source>
</evidence>
<dbReference type="InterPro" id="IPR029787">
    <property type="entry name" value="Nucleotide_cyclase"/>
</dbReference>
<dbReference type="InterPro" id="IPR043128">
    <property type="entry name" value="Rev_trsase/Diguanyl_cyclase"/>
</dbReference>
<evidence type="ECO:0000256" key="1">
    <source>
        <dbReference type="SAM" id="MobiDB-lite"/>
    </source>
</evidence>
<sequence>MHGGAMDTEQLSEALDQLDDRVVWDAERMLTQAVDLGLRARELGDPLLIARADLTRANLDMRTGDLVSAAQRVPDILRRAAELDAHALLARTHALWSTIYRHLGDASNSLEHAVQSVTLLDDTATDHMQIWHRSKLADALSLNGSLSEARAYYEKAVELAAAKDQSRLGLLVLNNLAYAECGAGHQEAARRVADRLREHAARNGFELTAPLLDTIGLIEIENHDYSRAEKTLLACLEQHASHPDDDADALPEYLLSLARAQRGLGAYERAQENLDTSRRLCAERSLGHVLVKVHQEQAQLHAVRGNFAEAFAAHESFFDAYVEMRSLEDEARARTRHAILQTAQARQDADRFREQARRDPLTGLQNRRYVDEVLAGLIASGQDLVVALADLDYFKRINDLFSHDAGDQVLVRVARVMQDEVSSLPGAFVARMGGEEFLLVLPGILPEHAAHLLERIRRSVDRHAWDTIAVGLHVTVSTGAAWCPGSSGNGFRPTQRDLLATADENLYAAKRTGRNRVFHDLPELSHPGPAAPPTGAR</sequence>
<dbReference type="Proteomes" id="UP001501074">
    <property type="component" value="Unassembled WGS sequence"/>
</dbReference>
<evidence type="ECO:0000259" key="2">
    <source>
        <dbReference type="PROSITE" id="PS50887"/>
    </source>
</evidence>
<dbReference type="PANTHER" id="PTHR45138:SF9">
    <property type="entry name" value="DIGUANYLATE CYCLASE DGCM-RELATED"/>
    <property type="match status" value="1"/>
</dbReference>
<dbReference type="SUPFAM" id="SSF55073">
    <property type="entry name" value="Nucleotide cyclase"/>
    <property type="match status" value="1"/>
</dbReference>
<keyword evidence="4" id="KW-1185">Reference proteome</keyword>
<evidence type="ECO:0000313" key="3">
    <source>
        <dbReference type="EMBL" id="GAA3627386.1"/>
    </source>
</evidence>
<dbReference type="Pfam" id="PF13181">
    <property type="entry name" value="TPR_8"/>
    <property type="match status" value="1"/>
</dbReference>
<dbReference type="Gene3D" id="3.30.70.270">
    <property type="match status" value="1"/>
</dbReference>
<dbReference type="SMART" id="SM00267">
    <property type="entry name" value="GGDEF"/>
    <property type="match status" value="1"/>
</dbReference>
<name>A0ABP7A964_9ACTN</name>
<reference evidence="4" key="1">
    <citation type="journal article" date="2019" name="Int. J. Syst. Evol. Microbiol.">
        <title>The Global Catalogue of Microorganisms (GCM) 10K type strain sequencing project: providing services to taxonomists for standard genome sequencing and annotation.</title>
        <authorList>
            <consortium name="The Broad Institute Genomics Platform"/>
            <consortium name="The Broad Institute Genome Sequencing Center for Infectious Disease"/>
            <person name="Wu L."/>
            <person name="Ma J."/>
        </authorList>
    </citation>
    <scope>NUCLEOTIDE SEQUENCE [LARGE SCALE GENOMIC DNA]</scope>
    <source>
        <strain evidence="4">JCM 16902</strain>
    </source>
</reference>
<proteinExistence type="predicted"/>
<dbReference type="Pfam" id="PF00990">
    <property type="entry name" value="GGDEF"/>
    <property type="match status" value="1"/>
</dbReference>
<dbReference type="CDD" id="cd01949">
    <property type="entry name" value="GGDEF"/>
    <property type="match status" value="1"/>
</dbReference>
<organism evidence="3 4">
    <name type="scientific">Kineosporia mesophila</name>
    <dbReference type="NCBI Taxonomy" id="566012"/>
    <lineage>
        <taxon>Bacteria</taxon>
        <taxon>Bacillati</taxon>
        <taxon>Actinomycetota</taxon>
        <taxon>Actinomycetes</taxon>
        <taxon>Kineosporiales</taxon>
        <taxon>Kineosporiaceae</taxon>
        <taxon>Kineosporia</taxon>
    </lineage>
</organism>
<dbReference type="InterPro" id="IPR000160">
    <property type="entry name" value="GGDEF_dom"/>
</dbReference>
<dbReference type="PROSITE" id="PS50887">
    <property type="entry name" value="GGDEF"/>
    <property type="match status" value="1"/>
</dbReference>
<dbReference type="InterPro" id="IPR050469">
    <property type="entry name" value="Diguanylate_Cyclase"/>
</dbReference>
<dbReference type="PANTHER" id="PTHR45138">
    <property type="entry name" value="REGULATORY COMPONENTS OF SENSORY TRANSDUCTION SYSTEM"/>
    <property type="match status" value="1"/>
</dbReference>
<protein>
    <recommendedName>
        <fullName evidence="2">GGDEF domain-containing protein</fullName>
    </recommendedName>
</protein>
<feature type="domain" description="GGDEF" evidence="2">
    <location>
        <begin position="382"/>
        <end position="522"/>
    </location>
</feature>
<accession>A0ABP7A964</accession>
<comment type="caution">
    <text evidence="3">The sequence shown here is derived from an EMBL/GenBank/DDBJ whole genome shotgun (WGS) entry which is preliminary data.</text>
</comment>
<dbReference type="Gene3D" id="1.25.40.10">
    <property type="entry name" value="Tetratricopeptide repeat domain"/>
    <property type="match status" value="2"/>
</dbReference>
<dbReference type="NCBIfam" id="TIGR00254">
    <property type="entry name" value="GGDEF"/>
    <property type="match status" value="1"/>
</dbReference>
<dbReference type="SUPFAM" id="SSF48452">
    <property type="entry name" value="TPR-like"/>
    <property type="match status" value="2"/>
</dbReference>
<feature type="region of interest" description="Disordered" evidence="1">
    <location>
        <begin position="518"/>
        <end position="537"/>
    </location>
</feature>